<dbReference type="Pfam" id="PF07702">
    <property type="entry name" value="UTRA"/>
    <property type="match status" value="1"/>
</dbReference>
<protein>
    <submittedName>
        <fullName evidence="5">GntR family transcriptional regulator</fullName>
    </submittedName>
</protein>
<evidence type="ECO:0000313" key="6">
    <source>
        <dbReference type="Proteomes" id="UP000095256"/>
    </source>
</evidence>
<dbReference type="InterPro" id="IPR036388">
    <property type="entry name" value="WH-like_DNA-bd_sf"/>
</dbReference>
<dbReference type="InterPro" id="IPR028978">
    <property type="entry name" value="Chorismate_lyase_/UTRA_dom_sf"/>
</dbReference>
<dbReference type="PRINTS" id="PR00035">
    <property type="entry name" value="HTHGNTR"/>
</dbReference>
<sequence length="243" mass="27424">MEKLESNAVAPLYKQLYEALLAKVKSGEYQVGDKIPSEEQLIRIYGVSRVTVRNAIKQLVDENILVKRHGKGTFVSMPAYIESMTAGGSFTESGLQMQKKPGTKVVSVEEKEATGHVAQALGIEKGQYVIAIERVRLLDGTAAIFEVDYFRNDFDFMLEVNLADESLLDTLRTHGGLIASYFDNIIEISLADEKVARYLGVEEEEPLVKINQTVIDEKNQILYFNEQYIRSEIYKVAIRSYNK</sequence>
<evidence type="ECO:0000259" key="4">
    <source>
        <dbReference type="PROSITE" id="PS50949"/>
    </source>
</evidence>
<evidence type="ECO:0000313" key="5">
    <source>
        <dbReference type="EMBL" id="OEH80873.1"/>
    </source>
</evidence>
<dbReference type="PROSITE" id="PS50949">
    <property type="entry name" value="HTH_GNTR"/>
    <property type="match status" value="1"/>
</dbReference>
<dbReference type="Gene3D" id="1.10.10.10">
    <property type="entry name" value="Winged helix-like DNA-binding domain superfamily/Winged helix DNA-binding domain"/>
    <property type="match status" value="1"/>
</dbReference>
<dbReference type="PANTHER" id="PTHR44846">
    <property type="entry name" value="MANNOSYL-D-GLYCERATE TRANSPORT/METABOLISM SYSTEM REPRESSOR MNGR-RELATED"/>
    <property type="match status" value="1"/>
</dbReference>
<dbReference type="STRING" id="762845.BCR26_06480"/>
<dbReference type="GO" id="GO:0003700">
    <property type="term" value="F:DNA-binding transcription factor activity"/>
    <property type="evidence" value="ECO:0007669"/>
    <property type="project" value="InterPro"/>
</dbReference>
<evidence type="ECO:0000256" key="2">
    <source>
        <dbReference type="ARBA" id="ARBA00023125"/>
    </source>
</evidence>
<keyword evidence="3" id="KW-0804">Transcription</keyword>
<keyword evidence="6" id="KW-1185">Reference proteome</keyword>
<organism evidence="5 6">
    <name type="scientific">Enterococcus rivorum</name>
    <dbReference type="NCBI Taxonomy" id="762845"/>
    <lineage>
        <taxon>Bacteria</taxon>
        <taxon>Bacillati</taxon>
        <taxon>Bacillota</taxon>
        <taxon>Bacilli</taxon>
        <taxon>Lactobacillales</taxon>
        <taxon>Enterococcaceae</taxon>
        <taxon>Enterococcus</taxon>
    </lineage>
</organism>
<feature type="domain" description="HTH gntR-type" evidence="4">
    <location>
        <begin position="10"/>
        <end position="78"/>
    </location>
</feature>
<dbReference type="RefSeq" id="WP_069700160.1">
    <property type="nucleotide sequence ID" value="NZ_JAGGMA010000006.1"/>
</dbReference>
<dbReference type="InterPro" id="IPR011663">
    <property type="entry name" value="UTRA"/>
</dbReference>
<dbReference type="SUPFAM" id="SSF46785">
    <property type="entry name" value="Winged helix' DNA-binding domain"/>
    <property type="match status" value="1"/>
</dbReference>
<dbReference type="FunFam" id="1.10.10.10:FF:000079">
    <property type="entry name" value="GntR family transcriptional regulator"/>
    <property type="match status" value="1"/>
</dbReference>
<dbReference type="EMBL" id="MIEK01000078">
    <property type="protein sequence ID" value="OEH80873.1"/>
    <property type="molecule type" value="Genomic_DNA"/>
</dbReference>
<keyword evidence="1" id="KW-0805">Transcription regulation</keyword>
<dbReference type="SMART" id="SM00345">
    <property type="entry name" value="HTH_GNTR"/>
    <property type="match status" value="1"/>
</dbReference>
<dbReference type="GO" id="GO:0045892">
    <property type="term" value="P:negative regulation of DNA-templated transcription"/>
    <property type="evidence" value="ECO:0007669"/>
    <property type="project" value="TreeGrafter"/>
</dbReference>
<comment type="caution">
    <text evidence="5">The sequence shown here is derived from an EMBL/GenBank/DDBJ whole genome shotgun (WGS) entry which is preliminary data.</text>
</comment>
<dbReference type="PANTHER" id="PTHR44846:SF17">
    <property type="entry name" value="GNTR-FAMILY TRANSCRIPTIONAL REGULATOR"/>
    <property type="match status" value="1"/>
</dbReference>
<gene>
    <name evidence="5" type="ORF">BCR26_06480</name>
</gene>
<dbReference type="SUPFAM" id="SSF64288">
    <property type="entry name" value="Chorismate lyase-like"/>
    <property type="match status" value="1"/>
</dbReference>
<proteinExistence type="predicted"/>
<accession>A0A1E5KSP0</accession>
<reference evidence="5 6" key="1">
    <citation type="submission" date="2016-09" db="EMBL/GenBank/DDBJ databases">
        <authorList>
            <person name="Capua I."/>
            <person name="De Benedictis P."/>
            <person name="Joannis T."/>
            <person name="Lombin L.H."/>
            <person name="Cattoli G."/>
        </authorList>
    </citation>
    <scope>NUCLEOTIDE SEQUENCE [LARGE SCALE GENOMIC DNA]</scope>
    <source>
        <strain evidence="5 6">LMG 25899</strain>
    </source>
</reference>
<name>A0A1E5KSP0_9ENTE</name>
<dbReference type="GO" id="GO:0003677">
    <property type="term" value="F:DNA binding"/>
    <property type="evidence" value="ECO:0007669"/>
    <property type="project" value="UniProtKB-KW"/>
</dbReference>
<keyword evidence="2" id="KW-0238">DNA-binding</keyword>
<evidence type="ECO:0000256" key="3">
    <source>
        <dbReference type="ARBA" id="ARBA00023163"/>
    </source>
</evidence>
<dbReference type="Gene3D" id="3.40.1410.10">
    <property type="entry name" value="Chorismate lyase-like"/>
    <property type="match status" value="1"/>
</dbReference>
<evidence type="ECO:0000256" key="1">
    <source>
        <dbReference type="ARBA" id="ARBA00023015"/>
    </source>
</evidence>
<dbReference type="InterPro" id="IPR036390">
    <property type="entry name" value="WH_DNA-bd_sf"/>
</dbReference>
<dbReference type="SMART" id="SM00866">
    <property type="entry name" value="UTRA"/>
    <property type="match status" value="1"/>
</dbReference>
<dbReference type="InterPro" id="IPR050679">
    <property type="entry name" value="Bact_HTH_transcr_reg"/>
</dbReference>
<dbReference type="OrthoDB" id="149756at2"/>
<dbReference type="InterPro" id="IPR000524">
    <property type="entry name" value="Tscrpt_reg_HTH_GntR"/>
</dbReference>
<dbReference type="Pfam" id="PF00392">
    <property type="entry name" value="GntR"/>
    <property type="match status" value="1"/>
</dbReference>
<dbReference type="AlphaFoldDB" id="A0A1E5KSP0"/>
<dbReference type="Proteomes" id="UP000095256">
    <property type="component" value="Unassembled WGS sequence"/>
</dbReference>
<dbReference type="CDD" id="cd07377">
    <property type="entry name" value="WHTH_GntR"/>
    <property type="match status" value="1"/>
</dbReference>